<feature type="domain" description="F-box" evidence="1">
    <location>
        <begin position="1"/>
        <end position="50"/>
    </location>
</feature>
<dbReference type="SUPFAM" id="SSF81383">
    <property type="entry name" value="F-box domain"/>
    <property type="match status" value="1"/>
</dbReference>
<evidence type="ECO:0000313" key="3">
    <source>
        <dbReference type="Proteomes" id="UP000483820"/>
    </source>
</evidence>
<proteinExistence type="predicted"/>
<evidence type="ECO:0000259" key="1">
    <source>
        <dbReference type="PROSITE" id="PS50181"/>
    </source>
</evidence>
<dbReference type="GeneID" id="9808747"/>
<dbReference type="InterPro" id="IPR040161">
    <property type="entry name" value="FB224"/>
</dbReference>
<dbReference type="PANTHER" id="PTHR23015:SF4">
    <property type="entry name" value="DUF38 DOMAIN-CONTAINING PROTEIN-RELATED"/>
    <property type="match status" value="1"/>
</dbReference>
<dbReference type="InterPro" id="IPR036047">
    <property type="entry name" value="F-box-like_dom_sf"/>
</dbReference>
<dbReference type="Pfam" id="PF00646">
    <property type="entry name" value="F-box"/>
    <property type="match status" value="1"/>
</dbReference>
<name>A0A6A5GJR9_CAERE</name>
<dbReference type="GO" id="GO:0045087">
    <property type="term" value="P:innate immune response"/>
    <property type="evidence" value="ECO:0007669"/>
    <property type="project" value="TreeGrafter"/>
</dbReference>
<dbReference type="AlphaFoldDB" id="A0A6A5GJR9"/>
<comment type="caution">
    <text evidence="2">The sequence shown here is derived from an EMBL/GenBank/DDBJ whole genome shotgun (WGS) entry which is preliminary data.</text>
</comment>
<dbReference type="CTD" id="9808747"/>
<dbReference type="InterPro" id="IPR001810">
    <property type="entry name" value="F-box_dom"/>
</dbReference>
<dbReference type="Pfam" id="PF01827">
    <property type="entry name" value="FTH"/>
    <property type="match status" value="1"/>
</dbReference>
<dbReference type="InterPro" id="IPR002900">
    <property type="entry name" value="DUF38/FTH_CAE_spp"/>
</dbReference>
<dbReference type="KEGG" id="crq:GCK72_021416"/>
<dbReference type="RefSeq" id="XP_053583159.1">
    <property type="nucleotide sequence ID" value="XM_053734246.1"/>
</dbReference>
<organism evidence="2 3">
    <name type="scientific">Caenorhabditis remanei</name>
    <name type="common">Caenorhabditis vulgaris</name>
    <dbReference type="NCBI Taxonomy" id="31234"/>
    <lineage>
        <taxon>Eukaryota</taxon>
        <taxon>Metazoa</taxon>
        <taxon>Ecdysozoa</taxon>
        <taxon>Nematoda</taxon>
        <taxon>Chromadorea</taxon>
        <taxon>Rhabditida</taxon>
        <taxon>Rhabditina</taxon>
        <taxon>Rhabditomorpha</taxon>
        <taxon>Rhabditoidea</taxon>
        <taxon>Rhabditidae</taxon>
        <taxon>Peloderinae</taxon>
        <taxon>Caenorhabditis</taxon>
    </lineage>
</organism>
<dbReference type="Proteomes" id="UP000483820">
    <property type="component" value="Chromosome V"/>
</dbReference>
<dbReference type="SMART" id="SM00256">
    <property type="entry name" value="FBOX"/>
    <property type="match status" value="1"/>
</dbReference>
<accession>A0A6A5GJR9</accession>
<sequence>MSSLTSLPDIALTNILEHLDFKSILTLRHTCHDLRNFIDDVKPNSNVRSIHISIGTESINLVLYAETRFSKTYKEDNFSEQFLTNLMIILSFQRAPLEYMEVSYDYRHPTDQFISLEEISKILKCRPRSLSVNHFRLEIFNQEDVMFVLPFITTEKINISNPKRKHDVLELNNVVELDQWKQAKEIDIRNFTIVESLNHFLNFDDIFVQVETISLEDVVMMKDKCLQSSTTSSIRIDFNELVDRNRLEEVLGPKRPHSWKNWFIPIENSEFGVSIDLIKYYILFERSPRTIYNM</sequence>
<gene>
    <name evidence="2" type="ORF">GCK72_021416</name>
</gene>
<reference evidence="2 3" key="1">
    <citation type="submission" date="2019-12" db="EMBL/GenBank/DDBJ databases">
        <title>Chromosome-level assembly of the Caenorhabditis remanei genome.</title>
        <authorList>
            <person name="Teterina A.A."/>
            <person name="Willis J.H."/>
            <person name="Phillips P.C."/>
        </authorList>
    </citation>
    <scope>NUCLEOTIDE SEQUENCE [LARGE SCALE GENOMIC DNA]</scope>
    <source>
        <strain evidence="2 3">PX506</strain>
        <tissue evidence="2">Whole organism</tissue>
    </source>
</reference>
<dbReference type="CDD" id="cd22150">
    <property type="entry name" value="F-box_CeFBXA-like"/>
    <property type="match status" value="1"/>
</dbReference>
<evidence type="ECO:0000313" key="2">
    <source>
        <dbReference type="EMBL" id="KAF1754851.1"/>
    </source>
</evidence>
<dbReference type="EMBL" id="WUAV01000005">
    <property type="protein sequence ID" value="KAF1754851.1"/>
    <property type="molecule type" value="Genomic_DNA"/>
</dbReference>
<protein>
    <recommendedName>
        <fullName evidence="1">F-box domain-containing protein</fullName>
    </recommendedName>
</protein>
<dbReference type="PROSITE" id="PS50181">
    <property type="entry name" value="FBOX"/>
    <property type="match status" value="1"/>
</dbReference>
<dbReference type="PANTHER" id="PTHR23015">
    <property type="entry name" value="UNCHARACTERIZED C.ELEGANS PROTEIN"/>
    <property type="match status" value="1"/>
</dbReference>